<gene>
    <name evidence="2" type="ORF">GF068_21320</name>
</gene>
<name>A0A6N7PR76_9BACT</name>
<dbReference type="Pfam" id="PF01936">
    <property type="entry name" value="NYN"/>
    <property type="match status" value="1"/>
</dbReference>
<feature type="domain" description="NYN" evidence="1">
    <location>
        <begin position="129"/>
        <end position="190"/>
    </location>
</feature>
<dbReference type="RefSeq" id="WP_153821295.1">
    <property type="nucleotide sequence ID" value="NZ_WJIE01000006.1"/>
</dbReference>
<organism evidence="2 3">
    <name type="scientific">Polyangium spumosum</name>
    <dbReference type="NCBI Taxonomy" id="889282"/>
    <lineage>
        <taxon>Bacteria</taxon>
        <taxon>Pseudomonadati</taxon>
        <taxon>Myxococcota</taxon>
        <taxon>Polyangia</taxon>
        <taxon>Polyangiales</taxon>
        <taxon>Polyangiaceae</taxon>
        <taxon>Polyangium</taxon>
    </lineage>
</organism>
<dbReference type="InterPro" id="IPR021139">
    <property type="entry name" value="NYN"/>
</dbReference>
<dbReference type="GO" id="GO:0004540">
    <property type="term" value="F:RNA nuclease activity"/>
    <property type="evidence" value="ECO:0007669"/>
    <property type="project" value="InterPro"/>
</dbReference>
<dbReference type="Proteomes" id="UP000440224">
    <property type="component" value="Unassembled WGS sequence"/>
</dbReference>
<evidence type="ECO:0000313" key="2">
    <source>
        <dbReference type="EMBL" id="MRG94439.1"/>
    </source>
</evidence>
<sequence>MSTAILVDGGFFLKRFRYVYRDRDATDPKVVARTMHEMACFHLNDRQGRPAYDLYRIFFYDCPPILKRAHYPISRRGIDFSKTQTALFRLALHEEIKTQRKVALRLGHLSDDAAWKIKPAKLSELVGGTIRFEALTDDDFTYDARQKGVDMKIGLDIASLAYKKLVDQIVLVAGDSDFVPAAKLARREGIDFVLDPMWHHVHPSLNEHIDGLRSTSPNPNKFAQ</sequence>
<accession>A0A6N7PR76</accession>
<dbReference type="OrthoDB" id="9794137at2"/>
<dbReference type="AlphaFoldDB" id="A0A6N7PR76"/>
<evidence type="ECO:0000313" key="3">
    <source>
        <dbReference type="Proteomes" id="UP000440224"/>
    </source>
</evidence>
<dbReference type="CDD" id="cd18722">
    <property type="entry name" value="PIN_NicB-like"/>
    <property type="match status" value="1"/>
</dbReference>
<dbReference type="EMBL" id="WJIE01000006">
    <property type="protein sequence ID" value="MRG94439.1"/>
    <property type="molecule type" value="Genomic_DNA"/>
</dbReference>
<proteinExistence type="predicted"/>
<reference evidence="2 3" key="1">
    <citation type="submission" date="2019-10" db="EMBL/GenBank/DDBJ databases">
        <title>A soil myxobacterium in the family Polyangiaceae.</title>
        <authorList>
            <person name="Li Y."/>
            <person name="Wang J."/>
        </authorList>
    </citation>
    <scope>NUCLEOTIDE SEQUENCE [LARGE SCALE GENOMIC DNA]</scope>
    <source>
        <strain evidence="2 3">DSM 14734</strain>
    </source>
</reference>
<evidence type="ECO:0000259" key="1">
    <source>
        <dbReference type="Pfam" id="PF01936"/>
    </source>
</evidence>
<dbReference type="Gene3D" id="3.40.50.1010">
    <property type="entry name" value="5'-nuclease"/>
    <property type="match status" value="1"/>
</dbReference>
<keyword evidence="3" id="KW-1185">Reference proteome</keyword>
<protein>
    <submittedName>
        <fullName evidence="2">NYN domain-containing protein</fullName>
    </submittedName>
</protein>
<comment type="caution">
    <text evidence="2">The sequence shown here is derived from an EMBL/GenBank/DDBJ whole genome shotgun (WGS) entry which is preliminary data.</text>
</comment>